<dbReference type="InterPro" id="IPR011011">
    <property type="entry name" value="Znf_FYVE_PHD"/>
</dbReference>
<reference evidence="1 2" key="1">
    <citation type="journal article" date="2019" name="Commun. Biol.">
        <title>The bagworm genome reveals a unique fibroin gene that provides high tensile strength.</title>
        <authorList>
            <person name="Kono N."/>
            <person name="Nakamura H."/>
            <person name="Ohtoshi R."/>
            <person name="Tomita M."/>
            <person name="Numata K."/>
            <person name="Arakawa K."/>
        </authorList>
    </citation>
    <scope>NUCLEOTIDE SEQUENCE [LARGE SCALE GENOMIC DNA]</scope>
</reference>
<proteinExistence type="predicted"/>
<dbReference type="SUPFAM" id="SSF57903">
    <property type="entry name" value="FYVE/PHD zinc finger"/>
    <property type="match status" value="1"/>
</dbReference>
<keyword evidence="2" id="KW-1185">Reference proteome</keyword>
<dbReference type="EMBL" id="BGZK01000072">
    <property type="protein sequence ID" value="GBP15524.1"/>
    <property type="molecule type" value="Genomic_DNA"/>
</dbReference>
<gene>
    <name evidence="1" type="ORF">EVAR_9302_1</name>
</gene>
<protein>
    <submittedName>
        <fullName evidence="1">Uncharacterized protein</fullName>
    </submittedName>
</protein>
<comment type="caution">
    <text evidence="1">The sequence shown here is derived from an EMBL/GenBank/DDBJ whole genome shotgun (WGS) entry which is preliminary data.</text>
</comment>
<dbReference type="OrthoDB" id="8191755at2759"/>
<evidence type="ECO:0000313" key="2">
    <source>
        <dbReference type="Proteomes" id="UP000299102"/>
    </source>
</evidence>
<evidence type="ECO:0000313" key="1">
    <source>
        <dbReference type="EMBL" id="GBP15524.1"/>
    </source>
</evidence>
<name>A0A4C1TMY5_EUMVA</name>
<dbReference type="Proteomes" id="UP000299102">
    <property type="component" value="Unassembled WGS sequence"/>
</dbReference>
<accession>A0A4C1TMY5</accession>
<sequence length="97" mass="11008">MCDKMAGKSLPRKCYANQFGGILRKGQILDSSLHNICDDDKDDDLENINETGTSTCLICTEFERNNEIWYRCTVCELWAHADCPGWDSTEGYVCDNC</sequence>
<organism evidence="1 2">
    <name type="scientific">Eumeta variegata</name>
    <name type="common">Bagworm moth</name>
    <name type="synonym">Eumeta japonica</name>
    <dbReference type="NCBI Taxonomy" id="151549"/>
    <lineage>
        <taxon>Eukaryota</taxon>
        <taxon>Metazoa</taxon>
        <taxon>Ecdysozoa</taxon>
        <taxon>Arthropoda</taxon>
        <taxon>Hexapoda</taxon>
        <taxon>Insecta</taxon>
        <taxon>Pterygota</taxon>
        <taxon>Neoptera</taxon>
        <taxon>Endopterygota</taxon>
        <taxon>Lepidoptera</taxon>
        <taxon>Glossata</taxon>
        <taxon>Ditrysia</taxon>
        <taxon>Tineoidea</taxon>
        <taxon>Psychidae</taxon>
        <taxon>Oiketicinae</taxon>
        <taxon>Eumeta</taxon>
    </lineage>
</organism>
<dbReference type="AlphaFoldDB" id="A0A4C1TMY5"/>